<dbReference type="GO" id="GO:0046872">
    <property type="term" value="F:metal ion binding"/>
    <property type="evidence" value="ECO:0007669"/>
    <property type="project" value="UniProtKB-KW"/>
</dbReference>
<dbReference type="Gene3D" id="3.40.630.10">
    <property type="entry name" value="Zn peptidases"/>
    <property type="match status" value="1"/>
</dbReference>
<dbReference type="InterPro" id="IPR045175">
    <property type="entry name" value="M28_fam"/>
</dbReference>
<dbReference type="PANTHER" id="PTHR12147">
    <property type="entry name" value="METALLOPEPTIDASE M28 FAMILY MEMBER"/>
    <property type="match status" value="1"/>
</dbReference>
<keyword evidence="12" id="KW-1185">Reference proteome</keyword>
<dbReference type="Gene3D" id="2.60.120.380">
    <property type="match status" value="2"/>
</dbReference>
<evidence type="ECO:0000256" key="3">
    <source>
        <dbReference type="ARBA" id="ARBA00022723"/>
    </source>
</evidence>
<keyword evidence="2" id="KW-0645">Protease</keyword>
<dbReference type="GO" id="GO:0006508">
    <property type="term" value="P:proteolysis"/>
    <property type="evidence" value="ECO:0007669"/>
    <property type="project" value="UniProtKB-KW"/>
</dbReference>
<dbReference type="EMBL" id="QGGU01000004">
    <property type="protein sequence ID" value="PWK52879.1"/>
    <property type="molecule type" value="Genomic_DNA"/>
</dbReference>
<keyword evidence="6" id="KW-0862">Zinc</keyword>
<evidence type="ECO:0000256" key="7">
    <source>
        <dbReference type="ARBA" id="ARBA00023145"/>
    </source>
</evidence>
<keyword evidence="4" id="KW-0732">Signal</keyword>
<dbReference type="InterPro" id="IPR007484">
    <property type="entry name" value="Peptidase_M28"/>
</dbReference>
<feature type="domain" description="Peptidase M28" evidence="10">
    <location>
        <begin position="254"/>
        <end position="440"/>
    </location>
</feature>
<comment type="caution">
    <text evidence="11">The sequence shown here is derived from an EMBL/GenBank/DDBJ whole genome shotgun (WGS) entry which is preliminary data.</text>
</comment>
<feature type="compositionally biased region" description="Polar residues" evidence="8">
    <location>
        <begin position="54"/>
        <end position="73"/>
    </location>
</feature>
<feature type="domain" description="Peptidase C-terminal archaeal/bacterial" evidence="9">
    <location>
        <begin position="602"/>
        <end position="669"/>
    </location>
</feature>
<feature type="region of interest" description="Disordered" evidence="8">
    <location>
        <begin position="459"/>
        <end position="484"/>
    </location>
</feature>
<dbReference type="SUPFAM" id="SSF53187">
    <property type="entry name" value="Zn-dependent exopeptidases"/>
    <property type="match status" value="1"/>
</dbReference>
<dbReference type="GO" id="GO:0004177">
    <property type="term" value="F:aminopeptidase activity"/>
    <property type="evidence" value="ECO:0007669"/>
    <property type="project" value="UniProtKB-KW"/>
</dbReference>
<organism evidence="11 12">
    <name type="scientific">Pleionea mediterranea</name>
    <dbReference type="NCBI Taxonomy" id="523701"/>
    <lineage>
        <taxon>Bacteria</taxon>
        <taxon>Pseudomonadati</taxon>
        <taxon>Pseudomonadota</taxon>
        <taxon>Gammaproteobacteria</taxon>
        <taxon>Oceanospirillales</taxon>
        <taxon>Pleioneaceae</taxon>
        <taxon>Pleionea</taxon>
    </lineage>
</organism>
<feature type="domain" description="Peptidase C-terminal archaeal/bacterial" evidence="9">
    <location>
        <begin position="497"/>
        <end position="562"/>
    </location>
</feature>
<keyword evidence="5" id="KW-0378">Hydrolase</keyword>
<dbReference type="PANTHER" id="PTHR12147:SF56">
    <property type="entry name" value="AMINOPEPTIDASE YDR415C-RELATED"/>
    <property type="match status" value="1"/>
</dbReference>
<proteinExistence type="predicted"/>
<evidence type="ECO:0000256" key="4">
    <source>
        <dbReference type="ARBA" id="ARBA00022729"/>
    </source>
</evidence>
<reference evidence="11 12" key="1">
    <citation type="submission" date="2018-05" db="EMBL/GenBank/DDBJ databases">
        <title>Genomic Encyclopedia of Type Strains, Phase IV (KMG-IV): sequencing the most valuable type-strain genomes for metagenomic binning, comparative biology and taxonomic classification.</title>
        <authorList>
            <person name="Goeker M."/>
        </authorList>
    </citation>
    <scope>NUCLEOTIDE SEQUENCE [LARGE SCALE GENOMIC DNA]</scope>
    <source>
        <strain evidence="11 12">DSM 25350</strain>
    </source>
</reference>
<keyword evidence="7" id="KW-0865">Zymogen</keyword>
<keyword evidence="1 11" id="KW-0031">Aminopeptidase</keyword>
<gene>
    <name evidence="11" type="ORF">C8D97_10497</name>
</gene>
<evidence type="ECO:0000259" key="10">
    <source>
        <dbReference type="Pfam" id="PF04389"/>
    </source>
</evidence>
<evidence type="ECO:0000256" key="1">
    <source>
        <dbReference type="ARBA" id="ARBA00022438"/>
    </source>
</evidence>
<dbReference type="InterPro" id="IPR007280">
    <property type="entry name" value="Peptidase_C_arc/bac"/>
</dbReference>
<dbReference type="Pfam" id="PF04151">
    <property type="entry name" value="PPC"/>
    <property type="match status" value="2"/>
</dbReference>
<dbReference type="RefSeq" id="WP_245411404.1">
    <property type="nucleotide sequence ID" value="NZ_QGGU01000004.1"/>
</dbReference>
<dbReference type="Proteomes" id="UP000245790">
    <property type="component" value="Unassembled WGS sequence"/>
</dbReference>
<evidence type="ECO:0000259" key="9">
    <source>
        <dbReference type="Pfam" id="PF04151"/>
    </source>
</evidence>
<evidence type="ECO:0000256" key="6">
    <source>
        <dbReference type="ARBA" id="ARBA00022833"/>
    </source>
</evidence>
<accession>A0A316FWE2</accession>
<dbReference type="FunFam" id="2.60.120.380:FF:000013">
    <property type="entry name" value="Alkaline serine protease"/>
    <property type="match status" value="1"/>
</dbReference>
<feature type="region of interest" description="Disordered" evidence="8">
    <location>
        <begin position="53"/>
        <end position="73"/>
    </location>
</feature>
<keyword evidence="3" id="KW-0479">Metal-binding</keyword>
<dbReference type="GO" id="GO:0008235">
    <property type="term" value="F:metalloexopeptidase activity"/>
    <property type="evidence" value="ECO:0007669"/>
    <property type="project" value="InterPro"/>
</dbReference>
<sequence length="684" mass="73691">MKQLTSTPFSSISFSSMLMLIVCSFLTINVDSKSGDNIRLDLNSNLNNNLSSNIKSDTNKNTQHSHSFKQALNDSDSHSDRVWITIGADVAEQSKQSLLNQLELNFLPQDSLPQNSLQQKVKQSNVRVASINKHNIDKLSHTMHEKFNRCGGFFFHQSKQQAIDFLNSTGDPELLAVNYTIDNSAGVNALFSELNISNLDSTVNTLSNYYNRYYTKQSGVDASNWIKQQWESISSGRSDISVALYNHSWAQPSVIATVTGTTNPDEIIVIGGHLDSINQSNPSNGSAPGADDNASGIAVLTETLRAMVASGYKPARTIKFMGYAAEEVGLRGSNAIAQAHKNDGSDVIGVAQFDMTGNQGTASRDIVFMTDYTNSAQNNFMMQLLDTYMPGVNYGTSRCGYGCSDHASWHNQGFAASIPFESNMSDANYRIHTANDTVFDSSHAYNFVKLSSAFVAELGKGGTGDNPPPPPPPPNDDVLENGVPVNGLNASQGSDVIYTMEVPSGATDISFAISGGSGDADLYVKFGSAPTDSSYDCRPYRNGNNETCTGSSSGGTYYIRVKAYSTFSNVSLVGNYTEAGQGNPPINETVNDISVNQGQWFYHTVDLASGYASLEVSISGGSGDGDLYVRRGAQPSTSNYDCRPYKWGNDESCSFNSPAAGTWHIGVRGYSNSSSITLNITGTP</sequence>
<evidence type="ECO:0000256" key="8">
    <source>
        <dbReference type="SAM" id="MobiDB-lite"/>
    </source>
</evidence>
<dbReference type="AlphaFoldDB" id="A0A316FWE2"/>
<protein>
    <submittedName>
        <fullName evidence="11">Leucyl aminopeptidase</fullName>
    </submittedName>
</protein>
<evidence type="ECO:0000313" key="11">
    <source>
        <dbReference type="EMBL" id="PWK52879.1"/>
    </source>
</evidence>
<evidence type="ECO:0000256" key="5">
    <source>
        <dbReference type="ARBA" id="ARBA00022801"/>
    </source>
</evidence>
<evidence type="ECO:0000256" key="2">
    <source>
        <dbReference type="ARBA" id="ARBA00022670"/>
    </source>
</evidence>
<dbReference type="Pfam" id="PF04389">
    <property type="entry name" value="Peptidase_M28"/>
    <property type="match status" value="1"/>
</dbReference>
<evidence type="ECO:0000313" key="12">
    <source>
        <dbReference type="Proteomes" id="UP000245790"/>
    </source>
</evidence>
<feature type="compositionally biased region" description="Pro residues" evidence="8">
    <location>
        <begin position="466"/>
        <end position="475"/>
    </location>
</feature>
<name>A0A316FWE2_9GAMM</name>